<name>A0AAV2MAA0_KNICA</name>
<sequence length="168" mass="18219">MVWVLRGRACCWAAGEGPVVRSGWAVVGAVLTAETGEPGSSDLKLPSGEITRGNDTHRSRASSLCMTPSVYDYSAFAGLSRVDDTRDKDVPLYALLRKCRSRGLPAAMTCPRCSDDPAAMTPAEGRPRTPADRPWNDYPRDRISPQACLPREMTTPLPNPIPNGVVFM</sequence>
<keyword evidence="3" id="KW-1185">Reference proteome</keyword>
<feature type="region of interest" description="Disordered" evidence="1">
    <location>
        <begin position="117"/>
        <end position="140"/>
    </location>
</feature>
<dbReference type="AlphaFoldDB" id="A0AAV2MAA0"/>
<accession>A0AAV2MAA0</accession>
<dbReference type="EMBL" id="OZ035829">
    <property type="protein sequence ID" value="CAL1610273.1"/>
    <property type="molecule type" value="Genomic_DNA"/>
</dbReference>
<feature type="compositionally biased region" description="Basic and acidic residues" evidence="1">
    <location>
        <begin position="125"/>
        <end position="140"/>
    </location>
</feature>
<reference evidence="2 3" key="1">
    <citation type="submission" date="2024-04" db="EMBL/GenBank/DDBJ databases">
        <authorList>
            <person name="Waldvogel A.-M."/>
            <person name="Schoenle A."/>
        </authorList>
    </citation>
    <scope>NUCLEOTIDE SEQUENCE [LARGE SCALE GENOMIC DNA]</scope>
</reference>
<feature type="region of interest" description="Disordered" evidence="1">
    <location>
        <begin position="36"/>
        <end position="59"/>
    </location>
</feature>
<evidence type="ECO:0000313" key="3">
    <source>
        <dbReference type="Proteomes" id="UP001497482"/>
    </source>
</evidence>
<dbReference type="Proteomes" id="UP001497482">
    <property type="component" value="Chromosome 7"/>
</dbReference>
<organism evidence="2 3">
    <name type="scientific">Knipowitschia caucasica</name>
    <name type="common">Caucasian dwarf goby</name>
    <name type="synonym">Pomatoschistus caucasicus</name>
    <dbReference type="NCBI Taxonomy" id="637954"/>
    <lineage>
        <taxon>Eukaryota</taxon>
        <taxon>Metazoa</taxon>
        <taxon>Chordata</taxon>
        <taxon>Craniata</taxon>
        <taxon>Vertebrata</taxon>
        <taxon>Euteleostomi</taxon>
        <taxon>Actinopterygii</taxon>
        <taxon>Neopterygii</taxon>
        <taxon>Teleostei</taxon>
        <taxon>Neoteleostei</taxon>
        <taxon>Acanthomorphata</taxon>
        <taxon>Gobiaria</taxon>
        <taxon>Gobiiformes</taxon>
        <taxon>Gobioidei</taxon>
        <taxon>Gobiidae</taxon>
        <taxon>Gobiinae</taxon>
        <taxon>Knipowitschia</taxon>
    </lineage>
</organism>
<evidence type="ECO:0000313" key="2">
    <source>
        <dbReference type="EMBL" id="CAL1610273.1"/>
    </source>
</evidence>
<proteinExistence type="predicted"/>
<protein>
    <submittedName>
        <fullName evidence="2">Uncharacterized protein</fullName>
    </submittedName>
</protein>
<gene>
    <name evidence="2" type="ORF">KC01_LOCUS36923</name>
</gene>
<evidence type="ECO:0000256" key="1">
    <source>
        <dbReference type="SAM" id="MobiDB-lite"/>
    </source>
</evidence>